<dbReference type="Gene3D" id="1.20.1560.10">
    <property type="entry name" value="ABC transporter type 1, transmembrane domain"/>
    <property type="match status" value="1"/>
</dbReference>
<evidence type="ECO:0000256" key="7">
    <source>
        <dbReference type="SAM" id="Phobius"/>
    </source>
</evidence>
<keyword evidence="11" id="KW-1185">Reference proteome</keyword>
<dbReference type="SMART" id="SM00382">
    <property type="entry name" value="AAA"/>
    <property type="match status" value="1"/>
</dbReference>
<feature type="transmembrane region" description="Helical" evidence="7">
    <location>
        <begin position="71"/>
        <end position="92"/>
    </location>
</feature>
<feature type="transmembrane region" description="Helical" evidence="7">
    <location>
        <begin position="30"/>
        <end position="51"/>
    </location>
</feature>
<dbReference type="PANTHER" id="PTHR43394:SF1">
    <property type="entry name" value="ATP-BINDING CASSETTE SUB-FAMILY B MEMBER 10, MITOCHONDRIAL"/>
    <property type="match status" value="1"/>
</dbReference>
<keyword evidence="4 10" id="KW-0067">ATP-binding</keyword>
<keyword evidence="3" id="KW-0547">Nucleotide-binding</keyword>
<evidence type="ECO:0000313" key="10">
    <source>
        <dbReference type="EMBL" id="BCN28834.1"/>
    </source>
</evidence>
<evidence type="ECO:0000259" key="8">
    <source>
        <dbReference type="PROSITE" id="PS50893"/>
    </source>
</evidence>
<dbReference type="GO" id="GO:0015421">
    <property type="term" value="F:ABC-type oligopeptide transporter activity"/>
    <property type="evidence" value="ECO:0007669"/>
    <property type="project" value="TreeGrafter"/>
</dbReference>
<dbReference type="RefSeq" id="WP_271714142.1">
    <property type="nucleotide sequence ID" value="NZ_AP024169.1"/>
</dbReference>
<keyword evidence="5 7" id="KW-1133">Transmembrane helix</keyword>
<comment type="subcellular location">
    <subcellularLocation>
        <location evidence="1">Cell membrane</location>
        <topology evidence="1">Multi-pass membrane protein</topology>
    </subcellularLocation>
</comment>
<feature type="domain" description="ABC transmembrane type-1" evidence="9">
    <location>
        <begin position="33"/>
        <end position="319"/>
    </location>
</feature>
<dbReference type="Gene3D" id="3.40.50.300">
    <property type="entry name" value="P-loop containing nucleotide triphosphate hydrolases"/>
    <property type="match status" value="1"/>
</dbReference>
<keyword evidence="6 7" id="KW-0472">Membrane</keyword>
<dbReference type="Proteomes" id="UP000595897">
    <property type="component" value="Chromosome"/>
</dbReference>
<feature type="transmembrane region" description="Helical" evidence="7">
    <location>
        <begin position="173"/>
        <end position="195"/>
    </location>
</feature>
<feature type="transmembrane region" description="Helical" evidence="7">
    <location>
        <begin position="258"/>
        <end position="281"/>
    </location>
</feature>
<dbReference type="SUPFAM" id="SSF90123">
    <property type="entry name" value="ABC transporter transmembrane region"/>
    <property type="match status" value="1"/>
</dbReference>
<dbReference type="InterPro" id="IPR003593">
    <property type="entry name" value="AAA+_ATPase"/>
</dbReference>
<feature type="transmembrane region" description="Helical" evidence="7">
    <location>
        <begin position="143"/>
        <end position="167"/>
    </location>
</feature>
<dbReference type="AlphaFoldDB" id="A0A7R7IBI8"/>
<evidence type="ECO:0000256" key="5">
    <source>
        <dbReference type="ARBA" id="ARBA00022989"/>
    </source>
</evidence>
<dbReference type="InterPro" id="IPR039421">
    <property type="entry name" value="Type_1_exporter"/>
</dbReference>
<organism evidence="10 11">
    <name type="scientific">Anaeromicropila herbilytica</name>
    <dbReference type="NCBI Taxonomy" id="2785025"/>
    <lineage>
        <taxon>Bacteria</taxon>
        <taxon>Bacillati</taxon>
        <taxon>Bacillota</taxon>
        <taxon>Clostridia</taxon>
        <taxon>Lachnospirales</taxon>
        <taxon>Lachnospiraceae</taxon>
        <taxon>Anaeromicropila</taxon>
    </lineage>
</organism>
<evidence type="ECO:0000256" key="6">
    <source>
        <dbReference type="ARBA" id="ARBA00023136"/>
    </source>
</evidence>
<dbReference type="InterPro" id="IPR003439">
    <property type="entry name" value="ABC_transporter-like_ATP-bd"/>
</dbReference>
<evidence type="ECO:0000313" key="11">
    <source>
        <dbReference type="Proteomes" id="UP000595897"/>
    </source>
</evidence>
<dbReference type="GO" id="GO:0005524">
    <property type="term" value="F:ATP binding"/>
    <property type="evidence" value="ECO:0007669"/>
    <property type="project" value="UniProtKB-KW"/>
</dbReference>
<evidence type="ECO:0000256" key="2">
    <source>
        <dbReference type="ARBA" id="ARBA00022692"/>
    </source>
</evidence>
<evidence type="ECO:0000259" key="9">
    <source>
        <dbReference type="PROSITE" id="PS50929"/>
    </source>
</evidence>
<dbReference type="PROSITE" id="PS50929">
    <property type="entry name" value="ABC_TM1F"/>
    <property type="match status" value="1"/>
</dbReference>
<dbReference type="InterPro" id="IPR011527">
    <property type="entry name" value="ABC1_TM_dom"/>
</dbReference>
<dbReference type="InterPro" id="IPR036640">
    <property type="entry name" value="ABC1_TM_sf"/>
</dbReference>
<evidence type="ECO:0000256" key="1">
    <source>
        <dbReference type="ARBA" id="ARBA00004651"/>
    </source>
</evidence>
<name>A0A7R7IBI8_9FIRM</name>
<dbReference type="PROSITE" id="PS50893">
    <property type="entry name" value="ABC_TRANSPORTER_2"/>
    <property type="match status" value="1"/>
</dbReference>
<dbReference type="GO" id="GO:0016887">
    <property type="term" value="F:ATP hydrolysis activity"/>
    <property type="evidence" value="ECO:0007669"/>
    <property type="project" value="InterPro"/>
</dbReference>
<dbReference type="InterPro" id="IPR027417">
    <property type="entry name" value="P-loop_NTPase"/>
</dbReference>
<reference evidence="10 11" key="1">
    <citation type="submission" date="2020-11" db="EMBL/GenBank/DDBJ databases">
        <title>Draft genome sequencing of a Lachnospiraceae strain isolated from anoxic soil subjected to BSD treatment.</title>
        <authorList>
            <person name="Uek A."/>
            <person name="Tonouchi A."/>
        </authorList>
    </citation>
    <scope>NUCLEOTIDE SEQUENCE [LARGE SCALE GENOMIC DNA]</scope>
    <source>
        <strain evidence="10 11">TB5</strain>
    </source>
</reference>
<protein>
    <submittedName>
        <fullName evidence="10">Lantibiotic ABC transporter ATP-binding protein</fullName>
    </submittedName>
</protein>
<dbReference type="Pfam" id="PF00005">
    <property type="entry name" value="ABC_tran"/>
    <property type="match status" value="1"/>
</dbReference>
<evidence type="ECO:0000256" key="3">
    <source>
        <dbReference type="ARBA" id="ARBA00022741"/>
    </source>
</evidence>
<keyword evidence="2 7" id="KW-0812">Transmembrane</keyword>
<dbReference type="SUPFAM" id="SSF52540">
    <property type="entry name" value="P-loop containing nucleoside triphosphate hydrolases"/>
    <property type="match status" value="1"/>
</dbReference>
<dbReference type="KEGG" id="ahb:bsdtb5_01290"/>
<gene>
    <name evidence="10" type="ORF">bsdtb5_01290</name>
</gene>
<feature type="domain" description="ABC transporter" evidence="8">
    <location>
        <begin position="351"/>
        <end position="591"/>
    </location>
</feature>
<sequence length="596" mass="68591">MKQKPTRRETKRVIALILRTIKHIYCIDKVYFAITFILNILIGISSAASIWATKILINAIANVNHIKMNGVLEVLVIYAITNIIIQGVGSVSKYITSVHQMKVDYRVNMDILSKCNELHLRDFEDSELYNTLRRAEGDGATRVYFIYSKILTSISQLSSVISVAIMMLSWKSFIFLLALIVPIATTIVNAIIGYLSYRINYNRTYEIRKMSYINYLLTNDIAYKEIKIYNIGKYLTNIYSDIYNKKQKQDMGIARKRAIWSIILGYIDELIGIFIIFRIVLMAAEGKLLVGDTVAYINSLGSIQSSVTGFLNNMADIYSDILYIEEFYKFLDLEREDNIDGNIRINGIDKIEFRHVSYQYSSNSFYTLKNINFTIHRNEIISVIGENGSGKTTLIKLLVGFYNDYEGDIYINEVELRMIDKLSLHQQLGVIFQDYNNYEFTFRENFAFGNLDCMKEDNKIISILSEVRLNNIYNKLPGGLDTQMGHWFDGQELSRGQWQKVALGRAFIRDADVYILDEPTAALDPISENEIFQILKQKTKDKISILITHRVSNISEIKPRVLLIDNGTLIADGYHSELIENCSKYQQLYYGKTQEA</sequence>
<dbReference type="PANTHER" id="PTHR43394">
    <property type="entry name" value="ATP-DEPENDENT PERMEASE MDL1, MITOCHONDRIAL"/>
    <property type="match status" value="1"/>
</dbReference>
<dbReference type="GO" id="GO:0005886">
    <property type="term" value="C:plasma membrane"/>
    <property type="evidence" value="ECO:0007669"/>
    <property type="project" value="UniProtKB-SubCell"/>
</dbReference>
<accession>A0A7R7IBI8</accession>
<evidence type="ECO:0000256" key="4">
    <source>
        <dbReference type="ARBA" id="ARBA00022840"/>
    </source>
</evidence>
<dbReference type="CDD" id="cd03228">
    <property type="entry name" value="ABCC_MRP_Like"/>
    <property type="match status" value="1"/>
</dbReference>
<proteinExistence type="predicted"/>
<dbReference type="EMBL" id="AP024169">
    <property type="protein sequence ID" value="BCN28834.1"/>
    <property type="molecule type" value="Genomic_DNA"/>
</dbReference>